<sequence>MLNVSWPSEAAPRIGCVGIKHAGHRTRPISHDRPYLIDRIAGCMPSQVLPSLRHKLCSCESGGNWPEDAKHIYAASSDV</sequence>
<dbReference type="Proteomes" id="UP000245464">
    <property type="component" value="Chromosome 2"/>
</dbReference>
<protein>
    <submittedName>
        <fullName evidence="1">Uncharacterized protein</fullName>
    </submittedName>
</protein>
<dbReference type="KEGG" id="ptrr:6341266"/>
<gene>
    <name evidence="1" type="ORF">PtrM4_066370</name>
</gene>
<name>A0A2W1DUN4_9PLEO</name>
<proteinExistence type="predicted"/>
<dbReference type="AlphaFoldDB" id="A0A2W1DUN4"/>
<dbReference type="EMBL" id="NQIK02000002">
    <property type="protein sequence ID" value="KAF7575013.1"/>
    <property type="molecule type" value="Genomic_DNA"/>
</dbReference>
<dbReference type="RefSeq" id="XP_001933375.1">
    <property type="nucleotide sequence ID" value="XM_001933340.1"/>
</dbReference>
<comment type="caution">
    <text evidence="1">The sequence shown here is derived from an EMBL/GenBank/DDBJ whole genome shotgun (WGS) entry which is preliminary data.</text>
</comment>
<organism evidence="1 2">
    <name type="scientific">Pyrenophora tritici-repentis</name>
    <dbReference type="NCBI Taxonomy" id="45151"/>
    <lineage>
        <taxon>Eukaryota</taxon>
        <taxon>Fungi</taxon>
        <taxon>Dikarya</taxon>
        <taxon>Ascomycota</taxon>
        <taxon>Pezizomycotina</taxon>
        <taxon>Dothideomycetes</taxon>
        <taxon>Pleosporomycetidae</taxon>
        <taxon>Pleosporales</taxon>
        <taxon>Pleosporineae</taxon>
        <taxon>Pleosporaceae</taxon>
        <taxon>Pyrenophora</taxon>
    </lineage>
</organism>
<reference evidence="1" key="1">
    <citation type="journal article" date="2018" name="BMC Genomics">
        <title>Comparative genomics of the wheat fungal pathogen Pyrenophora tritici-repentis reveals chromosomal variations and genome plasticity.</title>
        <authorList>
            <person name="Moolhuijzen P."/>
            <person name="See P.T."/>
            <person name="Hane J.K."/>
            <person name="Shi G."/>
            <person name="Liu Z."/>
            <person name="Oliver R.P."/>
            <person name="Moffat C.S."/>
        </authorList>
    </citation>
    <scope>NUCLEOTIDE SEQUENCE [LARGE SCALE GENOMIC DNA]</scope>
    <source>
        <strain evidence="1">M4</strain>
    </source>
</reference>
<evidence type="ECO:0000313" key="2">
    <source>
        <dbReference type="Proteomes" id="UP000245464"/>
    </source>
</evidence>
<dbReference type="GeneID" id="6341266"/>
<evidence type="ECO:0000313" key="1">
    <source>
        <dbReference type="EMBL" id="KAF7575013.1"/>
    </source>
</evidence>
<accession>A0A2W1DUN4</accession>